<dbReference type="EMBL" id="KK121179">
    <property type="protein sequence ID" value="KFM79919.1"/>
    <property type="molecule type" value="Genomic_DNA"/>
</dbReference>
<evidence type="ECO:0000256" key="1">
    <source>
        <dbReference type="SAM" id="SignalP"/>
    </source>
</evidence>
<dbReference type="Proteomes" id="UP000054359">
    <property type="component" value="Unassembled WGS sequence"/>
</dbReference>
<dbReference type="InterPro" id="IPR035810">
    <property type="entry name" value="PEBP_euk"/>
</dbReference>
<evidence type="ECO:0000313" key="3">
    <source>
        <dbReference type="Proteomes" id="UP000054359"/>
    </source>
</evidence>
<dbReference type="Gene3D" id="3.90.280.10">
    <property type="entry name" value="PEBP-like"/>
    <property type="match status" value="1"/>
</dbReference>
<organism evidence="2 3">
    <name type="scientific">Stegodyphus mimosarum</name>
    <name type="common">African social velvet spider</name>
    <dbReference type="NCBI Taxonomy" id="407821"/>
    <lineage>
        <taxon>Eukaryota</taxon>
        <taxon>Metazoa</taxon>
        <taxon>Ecdysozoa</taxon>
        <taxon>Arthropoda</taxon>
        <taxon>Chelicerata</taxon>
        <taxon>Arachnida</taxon>
        <taxon>Araneae</taxon>
        <taxon>Araneomorphae</taxon>
        <taxon>Entelegynae</taxon>
        <taxon>Eresoidea</taxon>
        <taxon>Eresidae</taxon>
        <taxon>Stegodyphus</taxon>
    </lineage>
</organism>
<feature type="chain" id="PRO_5001830797" evidence="1">
    <location>
        <begin position="31"/>
        <end position="209"/>
    </location>
</feature>
<keyword evidence="1" id="KW-0732">Signal</keyword>
<name>A0A087URD0_STEMI</name>
<keyword evidence="3" id="KW-1185">Reference proteome</keyword>
<dbReference type="SUPFAM" id="SSF49777">
    <property type="entry name" value="PEBP-like"/>
    <property type="match status" value="1"/>
</dbReference>
<dbReference type="STRING" id="407821.A0A087URD0"/>
<dbReference type="CDD" id="cd00866">
    <property type="entry name" value="PEBP_euk"/>
    <property type="match status" value="1"/>
</dbReference>
<protein>
    <submittedName>
        <fullName evidence="2">Secreted antigen</fullName>
    </submittedName>
</protein>
<dbReference type="OMA" id="QKSPRNI"/>
<dbReference type="AlphaFoldDB" id="A0A087URD0"/>
<proteinExistence type="predicted"/>
<evidence type="ECO:0000313" key="2">
    <source>
        <dbReference type="EMBL" id="KFM79919.1"/>
    </source>
</evidence>
<dbReference type="InterPro" id="IPR036610">
    <property type="entry name" value="PEBP-like_sf"/>
</dbReference>
<dbReference type="InterPro" id="IPR008914">
    <property type="entry name" value="PEBP"/>
</dbReference>
<dbReference type="OrthoDB" id="6433989at2759"/>
<feature type="signal peptide" evidence="1">
    <location>
        <begin position="1"/>
        <end position="30"/>
    </location>
</feature>
<dbReference type="Pfam" id="PF01161">
    <property type="entry name" value="PBP"/>
    <property type="match status" value="1"/>
</dbReference>
<accession>A0A087URD0</accession>
<sequence>MRMANTVKISIFTMAVKILLFTALLRLASSDSCYEKLKEVGIIPTFAENVNSTDLKIIYPPDIPVECGNRISIATVAKTPTLTYDVNGACKLATVLLFGFGPVPVIGMPVLHWLVYNIPTDVLANGFSGQAGDARAKYIQPFAPDLEQRYTFFVYCQKHPVDVNGRIPILKRLGINPKQIAQENDLGNPVATNYLTLVLINGNPLEPKP</sequence>
<gene>
    <name evidence="2" type="ORF">X975_02928</name>
</gene>
<feature type="non-terminal residue" evidence="2">
    <location>
        <position position="209"/>
    </location>
</feature>
<reference evidence="2 3" key="1">
    <citation type="submission" date="2013-11" db="EMBL/GenBank/DDBJ databases">
        <title>Genome sequencing of Stegodyphus mimosarum.</title>
        <authorList>
            <person name="Bechsgaard J."/>
        </authorList>
    </citation>
    <scope>NUCLEOTIDE SEQUENCE [LARGE SCALE GENOMIC DNA]</scope>
</reference>